<keyword evidence="3" id="KW-0472">Membrane</keyword>
<dbReference type="PANTHER" id="PTHR11926:SF1412">
    <property type="entry name" value="UDP-GLYCOSYLTRANSFERASE 83A1-LIKE"/>
    <property type="match status" value="1"/>
</dbReference>
<feature type="transmembrane region" description="Helical" evidence="3">
    <location>
        <begin position="129"/>
        <end position="150"/>
    </location>
</feature>
<dbReference type="GO" id="GO:0080043">
    <property type="term" value="F:quercetin 3-O-glucosyltransferase activity"/>
    <property type="evidence" value="ECO:0007669"/>
    <property type="project" value="TreeGrafter"/>
</dbReference>
<keyword evidence="3" id="KW-1133">Transmembrane helix</keyword>
<evidence type="ECO:0000256" key="1">
    <source>
        <dbReference type="ARBA" id="ARBA00009995"/>
    </source>
</evidence>
<name>A0AAQ3Q7W8_9LILI</name>
<keyword evidence="3" id="KW-0812">Transmembrane</keyword>
<dbReference type="EMBL" id="CP136891">
    <property type="protein sequence ID" value="WOK99670.1"/>
    <property type="molecule type" value="Genomic_DNA"/>
</dbReference>
<dbReference type="PANTHER" id="PTHR11926">
    <property type="entry name" value="GLUCOSYL/GLUCURONOSYL TRANSFERASES"/>
    <property type="match status" value="1"/>
</dbReference>
<dbReference type="FunFam" id="3.40.50.2000:FF:000061">
    <property type="entry name" value="UDP-glycosyltransferase 83A1"/>
    <property type="match status" value="1"/>
</dbReference>
<dbReference type="FunFam" id="3.40.50.2000:FF:000108">
    <property type="entry name" value="UDP-glycosyltransferase 83A1"/>
    <property type="match status" value="1"/>
</dbReference>
<protein>
    <submittedName>
        <fullName evidence="4">UDP-glycosyltransferase 83A1-like</fullName>
    </submittedName>
</protein>
<proteinExistence type="inferred from homology"/>
<keyword evidence="2" id="KW-0808">Transferase</keyword>
<reference evidence="4 5" key="1">
    <citation type="submission" date="2023-10" db="EMBL/GenBank/DDBJ databases">
        <title>Chromosome-scale genome assembly provides insights into flower coloration mechanisms of Canna indica.</title>
        <authorList>
            <person name="Li C."/>
        </authorList>
    </citation>
    <scope>NUCLEOTIDE SEQUENCE [LARGE SCALE GENOMIC DNA]</scope>
    <source>
        <tissue evidence="4">Flower</tissue>
    </source>
</reference>
<dbReference type="AlphaFoldDB" id="A0AAQ3Q7W8"/>
<dbReference type="SUPFAM" id="SSF53756">
    <property type="entry name" value="UDP-Glycosyltransferase/glycogen phosphorylase"/>
    <property type="match status" value="1"/>
</dbReference>
<comment type="similarity">
    <text evidence="1">Belongs to the UDP-glycosyltransferase family.</text>
</comment>
<dbReference type="Proteomes" id="UP001327560">
    <property type="component" value="Chromosome 2"/>
</dbReference>
<keyword evidence="5" id="KW-1185">Reference proteome</keyword>
<organism evidence="4 5">
    <name type="scientific">Canna indica</name>
    <name type="common">Indian-shot</name>
    <dbReference type="NCBI Taxonomy" id="4628"/>
    <lineage>
        <taxon>Eukaryota</taxon>
        <taxon>Viridiplantae</taxon>
        <taxon>Streptophyta</taxon>
        <taxon>Embryophyta</taxon>
        <taxon>Tracheophyta</taxon>
        <taxon>Spermatophyta</taxon>
        <taxon>Magnoliopsida</taxon>
        <taxon>Liliopsida</taxon>
        <taxon>Zingiberales</taxon>
        <taxon>Cannaceae</taxon>
        <taxon>Canna</taxon>
    </lineage>
</organism>
<evidence type="ECO:0000313" key="4">
    <source>
        <dbReference type="EMBL" id="WOK99670.1"/>
    </source>
</evidence>
<accession>A0AAQ3Q7W8</accession>
<dbReference type="InterPro" id="IPR002213">
    <property type="entry name" value="UDP_glucos_trans"/>
</dbReference>
<evidence type="ECO:0000313" key="5">
    <source>
        <dbReference type="Proteomes" id="UP001327560"/>
    </source>
</evidence>
<dbReference type="CDD" id="cd03784">
    <property type="entry name" value="GT1_Gtf-like"/>
    <property type="match status" value="1"/>
</dbReference>
<dbReference type="Gene3D" id="3.40.50.2000">
    <property type="entry name" value="Glycogen Phosphorylase B"/>
    <property type="match status" value="2"/>
</dbReference>
<dbReference type="Pfam" id="PF00201">
    <property type="entry name" value="UDPGT"/>
    <property type="match status" value="1"/>
</dbReference>
<gene>
    <name evidence="4" type="ORF">Cni_G08382</name>
</gene>
<sequence>MASSPHVVVIPFPAQGHVIPLMELSHRLVEQGFKITFVNTEFNHDRIVAACSKMNSDVDAEGIHMVSIPDGLAAGEDRTNLGKLADGFMRVMPGCLEELIAQSESEGKKIRWVIADENMAWALKVAKKMGIRAICFWAAAAAMLALMMSIPRMIQSGILDEYGLPRKNEKFQLYPGMPIINTTRLAWNCAGDSDGQKIIFELVTTGNQFLEHAEFIICNTFNEIESPTLAVFPNILSVGPLLSVAHFNKHLGNFWPEDTSCMNWLDEQPARSVIYVAFGSFTVFDRRQFEELALGLELSSRPFLWVVRPDLIADDPTAAWLDDFRERTGGRGRMVDWSPQKRILAHPSIACFVTHCGWNSTLEGLWNGVPFLCWPYFTDQFLNQIYICDVWKTGLTLEPDDGGRLISRERIKGKLEELLGDEGIKARALALRDKARRSVVGGGSSHKNLERVVETMRQEN</sequence>
<evidence type="ECO:0000256" key="3">
    <source>
        <dbReference type="SAM" id="Phobius"/>
    </source>
</evidence>
<evidence type="ECO:0000256" key="2">
    <source>
        <dbReference type="ARBA" id="ARBA00022679"/>
    </source>
</evidence>
<dbReference type="GO" id="GO:0080044">
    <property type="term" value="F:quercetin 7-O-glucosyltransferase activity"/>
    <property type="evidence" value="ECO:0007669"/>
    <property type="project" value="TreeGrafter"/>
</dbReference>